<proteinExistence type="predicted"/>
<organism evidence="3 4">
    <name type="scientific">Adlercreutzia shanghongiae</name>
    <dbReference type="NCBI Taxonomy" id="3111773"/>
    <lineage>
        <taxon>Bacteria</taxon>
        <taxon>Bacillati</taxon>
        <taxon>Actinomycetota</taxon>
        <taxon>Coriobacteriia</taxon>
        <taxon>Eggerthellales</taxon>
        <taxon>Eggerthellaceae</taxon>
        <taxon>Adlercreutzia</taxon>
    </lineage>
</organism>
<reference evidence="3 4" key="1">
    <citation type="submission" date="2024-01" db="EMBL/GenBank/DDBJ databases">
        <title>novel species in genus Adlercreutzia.</title>
        <authorList>
            <person name="Liu X."/>
        </authorList>
    </citation>
    <scope>NUCLEOTIDE SEQUENCE [LARGE SCALE GENOMIC DNA]</scope>
    <source>
        <strain evidence="3 4">R22</strain>
    </source>
</reference>
<dbReference type="Proteomes" id="UP001343724">
    <property type="component" value="Unassembled WGS sequence"/>
</dbReference>
<dbReference type="EMBL" id="JAYMFH010000018">
    <property type="protein sequence ID" value="MEC4295853.1"/>
    <property type="molecule type" value="Genomic_DNA"/>
</dbReference>
<feature type="region of interest" description="Disordered" evidence="1">
    <location>
        <begin position="51"/>
        <end position="81"/>
    </location>
</feature>
<evidence type="ECO:0000256" key="1">
    <source>
        <dbReference type="SAM" id="MobiDB-lite"/>
    </source>
</evidence>
<protein>
    <submittedName>
        <fullName evidence="3">Zinc ribbon domain-containing protein</fullName>
    </submittedName>
</protein>
<keyword evidence="4" id="KW-1185">Reference proteome</keyword>
<name>A0ABU6J1G3_9ACTN</name>
<feature type="domain" description="Putative zinc-ribbon" evidence="2">
    <location>
        <begin position="9"/>
        <end position="34"/>
    </location>
</feature>
<evidence type="ECO:0000313" key="3">
    <source>
        <dbReference type="EMBL" id="MEC4295853.1"/>
    </source>
</evidence>
<evidence type="ECO:0000313" key="4">
    <source>
        <dbReference type="Proteomes" id="UP001343724"/>
    </source>
</evidence>
<accession>A0ABU6J1G3</accession>
<comment type="caution">
    <text evidence="3">The sequence shown here is derived from an EMBL/GenBank/DDBJ whole genome shotgun (WGS) entry which is preliminary data.</text>
</comment>
<dbReference type="InterPro" id="IPR059113">
    <property type="entry name" value="Znf_ribbon"/>
</dbReference>
<gene>
    <name evidence="3" type="ORF">VJ920_11110</name>
</gene>
<dbReference type="RefSeq" id="WP_326455162.1">
    <property type="nucleotide sequence ID" value="NZ_JAYMFH010000018.1"/>
</dbReference>
<feature type="compositionally biased region" description="Low complexity" evidence="1">
    <location>
        <begin position="53"/>
        <end position="63"/>
    </location>
</feature>
<sequence>MCFRPAEIQMKTCPSCGAQARPIDTVCPQCGTELEEQKVDFDADQAKLDSAIKAPAAPAAPAAPGAPKPPAAPSAPKPPRA</sequence>
<dbReference type="Pfam" id="PF13248">
    <property type="entry name" value="Zn_ribbon_3"/>
    <property type="match status" value="1"/>
</dbReference>
<evidence type="ECO:0000259" key="2">
    <source>
        <dbReference type="Pfam" id="PF13248"/>
    </source>
</evidence>
<feature type="compositionally biased region" description="Pro residues" evidence="1">
    <location>
        <begin position="64"/>
        <end position="81"/>
    </location>
</feature>